<dbReference type="InterPro" id="IPR010982">
    <property type="entry name" value="Lambda_DNA-bd_dom_sf"/>
</dbReference>
<dbReference type="EMBL" id="JAQQKW010000004">
    <property type="protein sequence ID" value="MDC7694282.1"/>
    <property type="molecule type" value="Genomic_DNA"/>
</dbReference>
<reference evidence="2 3" key="1">
    <citation type="submission" date="2023-01" db="EMBL/GenBank/DDBJ databases">
        <title>Novel species of the genus Asticcacaulis isolated from rivers.</title>
        <authorList>
            <person name="Lu H."/>
        </authorList>
    </citation>
    <scope>NUCLEOTIDE SEQUENCE [LARGE SCALE GENOMIC DNA]</scope>
    <source>
        <strain evidence="2 3">DXS10W</strain>
    </source>
</reference>
<feature type="domain" description="HTH cro/C1-type" evidence="1">
    <location>
        <begin position="17"/>
        <end position="71"/>
    </location>
</feature>
<sequence length="81" mass="8908">MKKSVHSPQQIMLQSMLRDARLAAGLTQYGLADKLGRPQSFVSKYEGGDRLLDVIELLTVLRAIGVTPADFIARLADEADH</sequence>
<keyword evidence="3" id="KW-1185">Reference proteome</keyword>
<evidence type="ECO:0000313" key="2">
    <source>
        <dbReference type="EMBL" id="MDC7694282.1"/>
    </source>
</evidence>
<dbReference type="PROSITE" id="PS50943">
    <property type="entry name" value="HTH_CROC1"/>
    <property type="match status" value="1"/>
</dbReference>
<proteinExistence type="predicted"/>
<dbReference type="RefSeq" id="WP_272740998.1">
    <property type="nucleotide sequence ID" value="NZ_JAQQKW010000004.1"/>
</dbReference>
<name>A0ABT5IDL3_9CAUL</name>
<dbReference type="Pfam" id="PF01381">
    <property type="entry name" value="HTH_3"/>
    <property type="match status" value="1"/>
</dbReference>
<gene>
    <name evidence="2" type="ORF">PQU94_08315</name>
</gene>
<dbReference type="CDD" id="cd00093">
    <property type="entry name" value="HTH_XRE"/>
    <property type="match status" value="1"/>
</dbReference>
<dbReference type="Proteomes" id="UP001216595">
    <property type="component" value="Unassembled WGS sequence"/>
</dbReference>
<organism evidence="2 3">
    <name type="scientific">Asticcacaulis currens</name>
    <dbReference type="NCBI Taxonomy" id="2984210"/>
    <lineage>
        <taxon>Bacteria</taxon>
        <taxon>Pseudomonadati</taxon>
        <taxon>Pseudomonadota</taxon>
        <taxon>Alphaproteobacteria</taxon>
        <taxon>Caulobacterales</taxon>
        <taxon>Caulobacteraceae</taxon>
        <taxon>Asticcacaulis</taxon>
    </lineage>
</organism>
<dbReference type="Gene3D" id="1.10.260.40">
    <property type="entry name" value="lambda repressor-like DNA-binding domains"/>
    <property type="match status" value="1"/>
</dbReference>
<evidence type="ECO:0000259" key="1">
    <source>
        <dbReference type="PROSITE" id="PS50943"/>
    </source>
</evidence>
<accession>A0ABT5IDL3</accession>
<dbReference type="InterPro" id="IPR001387">
    <property type="entry name" value="Cro/C1-type_HTH"/>
</dbReference>
<dbReference type="SMART" id="SM00530">
    <property type="entry name" value="HTH_XRE"/>
    <property type="match status" value="1"/>
</dbReference>
<evidence type="ECO:0000313" key="3">
    <source>
        <dbReference type="Proteomes" id="UP001216595"/>
    </source>
</evidence>
<protein>
    <submittedName>
        <fullName evidence="2">Helix-turn-helix transcriptional regulator</fullName>
    </submittedName>
</protein>
<dbReference type="SUPFAM" id="SSF47413">
    <property type="entry name" value="lambda repressor-like DNA-binding domains"/>
    <property type="match status" value="1"/>
</dbReference>
<comment type="caution">
    <text evidence="2">The sequence shown here is derived from an EMBL/GenBank/DDBJ whole genome shotgun (WGS) entry which is preliminary data.</text>
</comment>